<organism evidence="3 4">
    <name type="scientific">Entotheonella factor</name>
    <dbReference type="NCBI Taxonomy" id="1429438"/>
    <lineage>
        <taxon>Bacteria</taxon>
        <taxon>Pseudomonadati</taxon>
        <taxon>Nitrospinota/Tectimicrobiota group</taxon>
        <taxon>Candidatus Tectimicrobiota</taxon>
        <taxon>Candidatus Entotheonellia</taxon>
        <taxon>Candidatus Entotheonellales</taxon>
        <taxon>Candidatus Entotheonellaceae</taxon>
        <taxon>Candidatus Entotheonella</taxon>
    </lineage>
</organism>
<keyword evidence="2" id="KW-0963">Cytoplasm</keyword>
<evidence type="ECO:0000313" key="3">
    <source>
        <dbReference type="EMBL" id="ETW99641.1"/>
    </source>
</evidence>
<comment type="function">
    <text evidence="2">An aminoacyl-tRNA editing enzyme that deacylates mischarged D-aminoacyl-tRNAs. Also deacylates mischarged glycyl-tRNA(Ala), protecting cells against glycine mischarging by AlaRS. Acts via tRNA-based rather than protein-based catalysis; rejects L-amino acids rather than detecting D-amino acids in the active site. By recycling D-aminoacyl-tRNA to D-amino acids and free tRNA molecules, this enzyme counteracts the toxicity associated with the formation of D-aminoacyl-tRNA entities in vivo and helps enforce protein L-homochirality.</text>
</comment>
<protein>
    <recommendedName>
        <fullName evidence="2">D-aminoacyl-tRNA deacylase</fullName>
        <shortName evidence="2">DTD</shortName>
        <ecNumber evidence="2">3.1.1.96</ecNumber>
    </recommendedName>
    <alternativeName>
        <fullName evidence="2">Gly-tRNA(Ala) deacylase</fullName>
        <ecNumber evidence="2">3.1.1.-</ecNumber>
    </alternativeName>
</protein>
<dbReference type="PANTHER" id="PTHR10472">
    <property type="entry name" value="D-TYROSYL-TRNA TYR DEACYLASE"/>
    <property type="match status" value="1"/>
</dbReference>
<accession>W4LQF0</accession>
<dbReference type="Proteomes" id="UP000019141">
    <property type="component" value="Unassembled WGS sequence"/>
</dbReference>
<keyword evidence="2" id="KW-0694">RNA-binding</keyword>
<dbReference type="CDD" id="cd00563">
    <property type="entry name" value="Dtyr_deacylase"/>
    <property type="match status" value="1"/>
</dbReference>
<dbReference type="NCBIfam" id="TIGR00256">
    <property type="entry name" value="D-aminoacyl-tRNA deacylase"/>
    <property type="match status" value="1"/>
</dbReference>
<dbReference type="GO" id="GO:0019478">
    <property type="term" value="P:D-amino acid catabolic process"/>
    <property type="evidence" value="ECO:0007669"/>
    <property type="project" value="UniProtKB-UniRule"/>
</dbReference>
<dbReference type="InterPro" id="IPR003732">
    <property type="entry name" value="Daa-tRNA_deacyls_DTD"/>
</dbReference>
<dbReference type="EC" id="3.1.1.-" evidence="2"/>
<dbReference type="PANTHER" id="PTHR10472:SF5">
    <property type="entry name" value="D-AMINOACYL-TRNA DEACYLASE 1"/>
    <property type="match status" value="1"/>
</dbReference>
<dbReference type="EMBL" id="AZHW01000421">
    <property type="protein sequence ID" value="ETW99641.1"/>
    <property type="molecule type" value="Genomic_DNA"/>
</dbReference>
<evidence type="ECO:0000313" key="4">
    <source>
        <dbReference type="Proteomes" id="UP000019141"/>
    </source>
</evidence>
<reference evidence="3 4" key="1">
    <citation type="journal article" date="2014" name="Nature">
        <title>An environmental bacterial taxon with a large and distinct metabolic repertoire.</title>
        <authorList>
            <person name="Wilson M.C."/>
            <person name="Mori T."/>
            <person name="Ruckert C."/>
            <person name="Uria A.R."/>
            <person name="Helf M.J."/>
            <person name="Takada K."/>
            <person name="Gernert C."/>
            <person name="Steffens U.A."/>
            <person name="Heycke N."/>
            <person name="Schmitt S."/>
            <person name="Rinke C."/>
            <person name="Helfrich E.J."/>
            <person name="Brachmann A.O."/>
            <person name="Gurgui C."/>
            <person name="Wakimoto T."/>
            <person name="Kracht M."/>
            <person name="Crusemann M."/>
            <person name="Hentschel U."/>
            <person name="Abe I."/>
            <person name="Matsunaga S."/>
            <person name="Kalinowski J."/>
            <person name="Takeyama H."/>
            <person name="Piel J."/>
        </authorList>
    </citation>
    <scope>NUCLEOTIDE SEQUENCE [LARGE SCALE GENOMIC DNA]</scope>
    <source>
        <strain evidence="4">TSY1</strain>
    </source>
</reference>
<sequence length="152" mass="16678">MRALIQRVSEAQVIVDGETVGAISRGLLVLLGVQHDDTMDDVKYLASKLITLRIFEDAEGKMNCDLREHNGSVLVVSQFTLYADCRKGRRPSFVRAAPPALAEQLYEAFVTAIDQHGVPVATGRFGTHMHVRLVNDGPVTILLESPEQTHGV</sequence>
<dbReference type="GO" id="GO:0000049">
    <property type="term" value="F:tRNA binding"/>
    <property type="evidence" value="ECO:0007669"/>
    <property type="project" value="UniProtKB-UniRule"/>
</dbReference>
<gene>
    <name evidence="2" type="primary">dtd</name>
    <name evidence="3" type="ORF">ETSY1_14220</name>
</gene>
<dbReference type="GO" id="GO:0005737">
    <property type="term" value="C:cytoplasm"/>
    <property type="evidence" value="ECO:0007669"/>
    <property type="project" value="UniProtKB-SubCell"/>
</dbReference>
<comment type="subcellular location">
    <subcellularLocation>
        <location evidence="2">Cytoplasm</location>
    </subcellularLocation>
</comment>
<comment type="catalytic activity">
    <reaction evidence="2">
        <text>glycyl-tRNA(Ala) + H2O = tRNA(Ala) + glycine + H(+)</text>
        <dbReference type="Rhea" id="RHEA:53744"/>
        <dbReference type="Rhea" id="RHEA-COMP:9657"/>
        <dbReference type="Rhea" id="RHEA-COMP:13640"/>
        <dbReference type="ChEBI" id="CHEBI:15377"/>
        <dbReference type="ChEBI" id="CHEBI:15378"/>
        <dbReference type="ChEBI" id="CHEBI:57305"/>
        <dbReference type="ChEBI" id="CHEBI:78442"/>
        <dbReference type="ChEBI" id="CHEBI:78522"/>
    </reaction>
</comment>
<comment type="domain">
    <text evidence="2">A Gly-cisPro motif from one monomer fits into the active site of the other monomer to allow specific chiral rejection of L-amino acids.</text>
</comment>
<dbReference type="GO" id="GO:0051500">
    <property type="term" value="F:D-tyrosyl-tRNA(Tyr) deacylase activity"/>
    <property type="evidence" value="ECO:0007669"/>
    <property type="project" value="TreeGrafter"/>
</dbReference>
<dbReference type="Pfam" id="PF02580">
    <property type="entry name" value="Tyr_Deacylase"/>
    <property type="match status" value="1"/>
</dbReference>
<keyword evidence="2" id="KW-0820">tRNA-binding</keyword>
<dbReference type="Gene3D" id="3.50.80.10">
    <property type="entry name" value="D-tyrosyl-tRNA(Tyr) deacylase"/>
    <property type="match status" value="1"/>
</dbReference>
<feature type="short sequence motif" description="Gly-cisPro motif, important for rejection of L-amino acids" evidence="2">
    <location>
        <begin position="137"/>
        <end position="138"/>
    </location>
</feature>
<keyword evidence="4" id="KW-1185">Reference proteome</keyword>
<evidence type="ECO:0000256" key="1">
    <source>
        <dbReference type="ARBA" id="ARBA00009673"/>
    </source>
</evidence>
<evidence type="ECO:0000256" key="2">
    <source>
        <dbReference type="HAMAP-Rule" id="MF_00518"/>
    </source>
</evidence>
<comment type="subunit">
    <text evidence="2">Homodimer.</text>
</comment>
<dbReference type="FunFam" id="3.50.80.10:FF:000001">
    <property type="entry name" value="D-aminoacyl-tRNA deacylase"/>
    <property type="match status" value="1"/>
</dbReference>
<comment type="similarity">
    <text evidence="1 2">Belongs to the DTD family.</text>
</comment>
<dbReference type="GO" id="GO:0106026">
    <property type="term" value="F:Gly-tRNA(Ala) deacylase activity"/>
    <property type="evidence" value="ECO:0007669"/>
    <property type="project" value="UniProtKB-UniRule"/>
</dbReference>
<comment type="catalytic activity">
    <reaction evidence="2">
        <text>a D-aminoacyl-tRNA + H2O = a tRNA + a D-alpha-amino acid + H(+)</text>
        <dbReference type="Rhea" id="RHEA:13953"/>
        <dbReference type="Rhea" id="RHEA-COMP:10123"/>
        <dbReference type="Rhea" id="RHEA-COMP:10124"/>
        <dbReference type="ChEBI" id="CHEBI:15377"/>
        <dbReference type="ChEBI" id="CHEBI:15378"/>
        <dbReference type="ChEBI" id="CHEBI:59871"/>
        <dbReference type="ChEBI" id="CHEBI:78442"/>
        <dbReference type="ChEBI" id="CHEBI:79333"/>
        <dbReference type="EC" id="3.1.1.96"/>
    </reaction>
</comment>
<dbReference type="HOGENOM" id="CLU_076901_1_0_7"/>
<name>W4LQF0_ENTF1</name>
<dbReference type="HAMAP" id="MF_00518">
    <property type="entry name" value="Deacylase_Dtd"/>
    <property type="match status" value="1"/>
</dbReference>
<dbReference type="EC" id="3.1.1.96" evidence="2"/>
<dbReference type="AlphaFoldDB" id="W4LQF0"/>
<comment type="caution">
    <text evidence="3">The sequence shown here is derived from an EMBL/GenBank/DDBJ whole genome shotgun (WGS) entry which is preliminary data.</text>
</comment>
<keyword evidence="2" id="KW-0378">Hydrolase</keyword>
<dbReference type="GO" id="GO:0043908">
    <property type="term" value="F:Ser(Gly)-tRNA(Ala) hydrolase activity"/>
    <property type="evidence" value="ECO:0007669"/>
    <property type="project" value="UniProtKB-UniRule"/>
</dbReference>
<dbReference type="InterPro" id="IPR023509">
    <property type="entry name" value="DTD-like_sf"/>
</dbReference>
<dbReference type="SUPFAM" id="SSF69500">
    <property type="entry name" value="DTD-like"/>
    <property type="match status" value="1"/>
</dbReference>
<proteinExistence type="inferred from homology"/>
<dbReference type="PATRIC" id="fig|1429438.4.peg.2834"/>